<dbReference type="AlphaFoldDB" id="A0A0B0PNY0"/>
<evidence type="ECO:0000313" key="2">
    <source>
        <dbReference type="Proteomes" id="UP000032142"/>
    </source>
</evidence>
<proteinExistence type="predicted"/>
<protein>
    <submittedName>
        <fullName evidence="1">Uncharacterized protein</fullName>
    </submittedName>
</protein>
<organism evidence="1 2">
    <name type="scientific">Gossypium arboreum</name>
    <name type="common">Tree cotton</name>
    <name type="synonym">Gossypium nanking</name>
    <dbReference type="NCBI Taxonomy" id="29729"/>
    <lineage>
        <taxon>Eukaryota</taxon>
        <taxon>Viridiplantae</taxon>
        <taxon>Streptophyta</taxon>
        <taxon>Embryophyta</taxon>
        <taxon>Tracheophyta</taxon>
        <taxon>Spermatophyta</taxon>
        <taxon>Magnoliopsida</taxon>
        <taxon>eudicotyledons</taxon>
        <taxon>Gunneridae</taxon>
        <taxon>Pentapetalae</taxon>
        <taxon>rosids</taxon>
        <taxon>malvids</taxon>
        <taxon>Malvales</taxon>
        <taxon>Malvaceae</taxon>
        <taxon>Malvoideae</taxon>
        <taxon>Gossypium</taxon>
    </lineage>
</organism>
<evidence type="ECO:0000313" key="1">
    <source>
        <dbReference type="EMBL" id="KHG26572.1"/>
    </source>
</evidence>
<gene>
    <name evidence="1" type="ORF">F383_01851</name>
</gene>
<sequence>MVVMLMFLCLTVVIYVCLDNS</sequence>
<reference evidence="2" key="1">
    <citation type="submission" date="2014-09" db="EMBL/GenBank/DDBJ databases">
        <authorList>
            <person name="Mudge J."/>
            <person name="Ramaraj T."/>
            <person name="Lindquist I.E."/>
            <person name="Bharti A.K."/>
            <person name="Sundararajan A."/>
            <person name="Cameron C.T."/>
            <person name="Woodward J.E."/>
            <person name="May G.D."/>
            <person name="Brubaker C."/>
            <person name="Broadhvest J."/>
            <person name="Wilkins T.A."/>
        </authorList>
    </citation>
    <scope>NUCLEOTIDE SEQUENCE</scope>
    <source>
        <strain evidence="2">cv. AKA8401</strain>
    </source>
</reference>
<accession>A0A0B0PNY0</accession>
<name>A0A0B0PNY0_GOSAR</name>
<dbReference type="Proteomes" id="UP000032142">
    <property type="component" value="Unassembled WGS sequence"/>
</dbReference>
<dbReference type="EMBL" id="KN437334">
    <property type="protein sequence ID" value="KHG26572.1"/>
    <property type="molecule type" value="Genomic_DNA"/>
</dbReference>
<keyword evidence="2" id="KW-1185">Reference proteome</keyword>